<protein>
    <submittedName>
        <fullName evidence="2">T9SS type B sorting domain-containing protein</fullName>
    </submittedName>
</protein>
<keyword evidence="3" id="KW-1185">Reference proteome</keyword>
<comment type="caution">
    <text evidence="2">The sequence shown here is derived from an EMBL/GenBank/DDBJ whole genome shotgun (WGS) entry which is preliminary data.</text>
</comment>
<dbReference type="EMBL" id="WSTB01000010">
    <property type="protein sequence ID" value="MWB96002.1"/>
    <property type="molecule type" value="Genomic_DNA"/>
</dbReference>
<sequence length="778" mass="85358">MNYLKYILFTFLVCAISTRTNAQVISVDDDRTAENLVNDVLVNSSCVAISNVSVTGDTFSGGKNSYAYFSSNNGNFPFKEGVLLSTWSSQNSVGPFVSNLGDGDSDWLGDANLDQALGITSINATVLEFDFVPLTNFFSFNYIFASNEYQYFFPCSYSDGFAFLIKEADKADDTYQNVAVIPNTNTVVSSTNVRPKIEPGNGINGNDPYPGCPAVNAEYFQGLNNSTNSPINYAGQTVVMTAQSNVIAGTKYHIKLVIADDSQIYYDSAVFLEAGSFKPKIDFGPDRTALSNNPLCSGENFVLDTNMSPAYSYKWYKDNVLISGANTPTYTPTESGTYKVEVTLTPSLCESSGEIKIDFSPEIQVTNTTLVQCDIANAGTALFNLTKVDDIVKNNNSDILHNGYYESLADAETKTNVIANPESYTAANKTIYARLENQYACYKIAEVALEISNDVIPNQNPIQICDQDAIPDGLYEINLSTEVSPNITGVPSGLNFIYYANENDALTETNQLPNLFKNSIPNAQTIYARALNGTDCYGVVAIELVINTFDPPGFNDETLALCKDDSMILSVDSGFVSYLWNTGATSNSIPVSTIGDYTVTVSDANGCEKTKNFKLVLSEPATITNAIIKDFSANDNSILVEYTGAGNYEFSLDGTVFQADSLFINVSPGIYNVVARDKNNCGLSNIYVVYVLDYPRFFTPNGDNYNDVWYIKNLNLISNSTYTISIFDRFGKLVKQMNNNSSGWNGLYNNQQLPADDYWFSLLFNDGKNVKGHFSLKR</sequence>
<dbReference type="NCBIfam" id="TIGR04131">
    <property type="entry name" value="Bac_Flav_CTERM"/>
    <property type="match status" value="1"/>
</dbReference>
<dbReference type="CDD" id="cd00146">
    <property type="entry name" value="PKD"/>
    <property type="match status" value="1"/>
</dbReference>
<dbReference type="Gene3D" id="2.60.40.10">
    <property type="entry name" value="Immunoglobulins"/>
    <property type="match status" value="1"/>
</dbReference>
<dbReference type="NCBIfam" id="NF038133">
    <property type="entry name" value="choice_anch_L"/>
    <property type="match status" value="1"/>
</dbReference>
<evidence type="ECO:0000256" key="1">
    <source>
        <dbReference type="SAM" id="SignalP"/>
    </source>
</evidence>
<keyword evidence="1" id="KW-0732">Signal</keyword>
<organism evidence="2 3">
    <name type="scientific">Flavobacterium hydrocarbonoxydans</name>
    <dbReference type="NCBI Taxonomy" id="2683249"/>
    <lineage>
        <taxon>Bacteria</taxon>
        <taxon>Pseudomonadati</taxon>
        <taxon>Bacteroidota</taxon>
        <taxon>Flavobacteriia</taxon>
        <taxon>Flavobacteriales</taxon>
        <taxon>Flavobacteriaceae</taxon>
        <taxon>Flavobacterium</taxon>
    </lineage>
</organism>
<dbReference type="Pfam" id="PF13585">
    <property type="entry name" value="CHU_C"/>
    <property type="match status" value="1"/>
</dbReference>
<reference evidence="2 3" key="1">
    <citation type="submission" date="2019-12" db="EMBL/GenBank/DDBJ databases">
        <authorList>
            <person name="Kim Y.S."/>
        </authorList>
    </citation>
    <scope>NUCLEOTIDE SEQUENCE [LARGE SCALE GENOMIC DNA]</scope>
    <source>
        <strain evidence="2 3">GA093</strain>
    </source>
</reference>
<feature type="signal peptide" evidence="1">
    <location>
        <begin position="1"/>
        <end position="22"/>
    </location>
</feature>
<proteinExistence type="predicted"/>
<gene>
    <name evidence="2" type="ORF">GON26_16680</name>
</gene>
<dbReference type="InterPro" id="IPR013783">
    <property type="entry name" value="Ig-like_fold"/>
</dbReference>
<accession>A0A6I4NSJ9</accession>
<feature type="chain" id="PRO_5026109065" evidence="1">
    <location>
        <begin position="23"/>
        <end position="778"/>
    </location>
</feature>
<dbReference type="RefSeq" id="WP_160375904.1">
    <property type="nucleotide sequence ID" value="NZ_WSTB01000010.1"/>
</dbReference>
<evidence type="ECO:0000313" key="2">
    <source>
        <dbReference type="EMBL" id="MWB96002.1"/>
    </source>
</evidence>
<dbReference type="Proteomes" id="UP000471501">
    <property type="component" value="Unassembled WGS sequence"/>
</dbReference>
<dbReference type="InterPro" id="IPR049804">
    <property type="entry name" value="Choice_anch_L"/>
</dbReference>
<dbReference type="InterPro" id="IPR026341">
    <property type="entry name" value="T9SS_type_B"/>
</dbReference>
<dbReference type="AlphaFoldDB" id="A0A6I4NSJ9"/>
<evidence type="ECO:0000313" key="3">
    <source>
        <dbReference type="Proteomes" id="UP000471501"/>
    </source>
</evidence>
<name>A0A6I4NSJ9_9FLAO</name>